<keyword evidence="3" id="KW-1185">Reference proteome</keyword>
<dbReference type="Pfam" id="PF00415">
    <property type="entry name" value="RCC1"/>
    <property type="match status" value="2"/>
</dbReference>
<protein>
    <submittedName>
        <fullName evidence="2">RCC1 domain-containing protein</fullName>
    </submittedName>
</protein>
<organism evidence="2 3">
    <name type="scientific">Actinokineospora soli</name>
    <dbReference type="NCBI Taxonomy" id="1048753"/>
    <lineage>
        <taxon>Bacteria</taxon>
        <taxon>Bacillati</taxon>
        <taxon>Actinomycetota</taxon>
        <taxon>Actinomycetes</taxon>
        <taxon>Pseudonocardiales</taxon>
        <taxon>Pseudonocardiaceae</taxon>
        <taxon>Actinokineospora</taxon>
    </lineage>
</organism>
<dbReference type="PANTHER" id="PTHR45982:SF1">
    <property type="entry name" value="REGULATOR OF CHROMOSOME CONDENSATION"/>
    <property type="match status" value="1"/>
</dbReference>
<dbReference type="EMBL" id="JBHTEY010000004">
    <property type="protein sequence ID" value="MFC7616744.1"/>
    <property type="molecule type" value="Genomic_DNA"/>
</dbReference>
<name>A0ABW2TTS8_9PSEU</name>
<feature type="signal peptide" evidence="1">
    <location>
        <begin position="1"/>
        <end position="32"/>
    </location>
</feature>
<dbReference type="PROSITE" id="PS50012">
    <property type="entry name" value="RCC1_3"/>
    <property type="match status" value="3"/>
</dbReference>
<evidence type="ECO:0000313" key="2">
    <source>
        <dbReference type="EMBL" id="MFC7616744.1"/>
    </source>
</evidence>
<accession>A0ABW2TTS8</accession>
<dbReference type="PANTHER" id="PTHR45982">
    <property type="entry name" value="REGULATOR OF CHROMOSOME CONDENSATION"/>
    <property type="match status" value="1"/>
</dbReference>
<dbReference type="Proteomes" id="UP001596512">
    <property type="component" value="Unassembled WGS sequence"/>
</dbReference>
<dbReference type="InterPro" id="IPR000408">
    <property type="entry name" value="Reg_chr_condens"/>
</dbReference>
<reference evidence="3" key="1">
    <citation type="journal article" date="2019" name="Int. J. Syst. Evol. Microbiol.">
        <title>The Global Catalogue of Microorganisms (GCM) 10K type strain sequencing project: providing services to taxonomists for standard genome sequencing and annotation.</title>
        <authorList>
            <consortium name="The Broad Institute Genomics Platform"/>
            <consortium name="The Broad Institute Genome Sequencing Center for Infectious Disease"/>
            <person name="Wu L."/>
            <person name="Ma J."/>
        </authorList>
    </citation>
    <scope>NUCLEOTIDE SEQUENCE [LARGE SCALE GENOMIC DNA]</scope>
    <source>
        <strain evidence="3">JCM 17695</strain>
    </source>
</reference>
<proteinExistence type="predicted"/>
<keyword evidence="1" id="KW-0732">Signal</keyword>
<sequence length="225" mass="22192">MSHVPKVLAAVAAATVVTATLLVPSGSAPVDAAVPGCAACPADAKAVAGGYTLHLDGTVWTWGANAPAQVPGLAGVDGIAASAKTAYALVDGEVWAWGDNRDGELGNGAFGGSTATPAKVPGLSDVIAIAAGARTRYALREDGTVWSWGRNDRAQLGGLAERRSASPVRIAGVRGAVEVAAGADSGWAVLADGTAIAWGANDRGQLGSGEISPRVAIPVPVAAVP</sequence>
<dbReference type="InterPro" id="IPR051553">
    <property type="entry name" value="Ran_GTPase-activating"/>
</dbReference>
<dbReference type="SUPFAM" id="SSF50985">
    <property type="entry name" value="RCC1/BLIP-II"/>
    <property type="match status" value="1"/>
</dbReference>
<dbReference type="Gene3D" id="2.130.10.30">
    <property type="entry name" value="Regulator of chromosome condensation 1/beta-lactamase-inhibitor protein II"/>
    <property type="match status" value="1"/>
</dbReference>
<evidence type="ECO:0000313" key="3">
    <source>
        <dbReference type="Proteomes" id="UP001596512"/>
    </source>
</evidence>
<feature type="chain" id="PRO_5046164839" evidence="1">
    <location>
        <begin position="33"/>
        <end position="225"/>
    </location>
</feature>
<gene>
    <name evidence="2" type="ORF">ACFQV2_28095</name>
</gene>
<dbReference type="InterPro" id="IPR009091">
    <property type="entry name" value="RCC1/BLIP-II"/>
</dbReference>
<comment type="caution">
    <text evidence="2">The sequence shown here is derived from an EMBL/GenBank/DDBJ whole genome shotgun (WGS) entry which is preliminary data.</text>
</comment>
<evidence type="ECO:0000256" key="1">
    <source>
        <dbReference type="SAM" id="SignalP"/>
    </source>
</evidence>